<proteinExistence type="predicted"/>
<dbReference type="AlphaFoldDB" id="A0A0C6FWI9"/>
<accession>A0A0C6FWI9</accession>
<geneLocation type="plasmid" evidence="2">
    <name>pMaq22A_2p DNA</name>
</geneLocation>
<dbReference type="Proteomes" id="UP000061432">
    <property type="component" value="Plasmid pMaq22A_2p"/>
</dbReference>
<name>A0A0C6FWI9_9HYPH</name>
<sequence length="216" mass="24837">MSLLSKVRIILERKKQKLVSNYGSDATIVEEMLRPYRDKKYNDVPPDPRLIDPSRIAALRERLASQYSYRWRDLEANNEIAEAVFAGRRSKNDGLIRLIYNSALENNQGHGPPLTVNPISWKETDRYFRKYYISVAISSVRRYIDDLGDAEHLLRSVYPSCGYTMMYGAAGRRVRLECDGEIGPWIDAGSAARSLIIATFERLERHPEQAAAWREP</sequence>
<evidence type="ECO:0000313" key="1">
    <source>
        <dbReference type="EMBL" id="BAQ49959.1"/>
    </source>
</evidence>
<reference evidence="1 2" key="1">
    <citation type="journal article" date="2015" name="Genome Announc.">
        <title>Complete Genome Sequence of Methylobacterium aquaticum Strain 22A, Isolated from Racomitrium japonicum Moss.</title>
        <authorList>
            <person name="Tani A."/>
            <person name="Ogura Y."/>
            <person name="Hayashi T."/>
            <person name="Kimbara K."/>
        </authorList>
    </citation>
    <scope>NUCLEOTIDE SEQUENCE [LARGE SCALE GENOMIC DNA]</scope>
    <source>
        <strain evidence="1 2">MA-22A</strain>
        <plasmid evidence="2">Plasmid pMaq22A_2p DNA</plasmid>
    </source>
</reference>
<dbReference type="PATRIC" id="fig|270351.10.peg.7094"/>
<dbReference type="KEGG" id="maqu:Maq22A_2p40865"/>
<reference evidence="2" key="2">
    <citation type="submission" date="2015-01" db="EMBL/GenBank/DDBJ databases">
        <title>Complete genome sequence of Methylobacterium aquaticum strain 22A.</title>
        <authorList>
            <person name="Tani A."/>
            <person name="Ogura Y."/>
            <person name="Hayashi T."/>
        </authorList>
    </citation>
    <scope>NUCLEOTIDE SEQUENCE [LARGE SCALE GENOMIC DNA]</scope>
    <source>
        <strain evidence="2">MA-22A</strain>
        <plasmid evidence="2">Plasmid pMaq22A_2p DNA</plasmid>
    </source>
</reference>
<evidence type="ECO:0000313" key="2">
    <source>
        <dbReference type="Proteomes" id="UP000061432"/>
    </source>
</evidence>
<dbReference type="EMBL" id="AP014706">
    <property type="protein sequence ID" value="BAQ49959.1"/>
    <property type="molecule type" value="Genomic_DNA"/>
</dbReference>
<protein>
    <submittedName>
        <fullName evidence="1">Uncharacterized protein</fullName>
    </submittedName>
</protein>
<organism evidence="1 2">
    <name type="scientific">Methylobacterium aquaticum</name>
    <dbReference type="NCBI Taxonomy" id="270351"/>
    <lineage>
        <taxon>Bacteria</taxon>
        <taxon>Pseudomonadati</taxon>
        <taxon>Pseudomonadota</taxon>
        <taxon>Alphaproteobacteria</taxon>
        <taxon>Hyphomicrobiales</taxon>
        <taxon>Methylobacteriaceae</taxon>
        <taxon>Methylobacterium</taxon>
    </lineage>
</organism>
<gene>
    <name evidence="1" type="ORF">Maq22A_2p40865</name>
</gene>
<keyword evidence="1" id="KW-0614">Plasmid</keyword>